<comment type="similarity">
    <text evidence="1">Belongs to the ADIP family.</text>
</comment>
<dbReference type="STRING" id="1754190.A0A1Y2FEI2"/>
<evidence type="ECO:0000256" key="3">
    <source>
        <dbReference type="SAM" id="Coils"/>
    </source>
</evidence>
<comment type="caution">
    <text evidence="5">The sequence shown here is derived from an EMBL/GenBank/DDBJ whole genome shotgun (WGS) entry which is preliminary data.</text>
</comment>
<dbReference type="PANTHER" id="PTHR47057">
    <property type="entry name" value="AFADIN/ALPHA-ACTININ-BINDING"/>
    <property type="match status" value="1"/>
</dbReference>
<keyword evidence="2 3" id="KW-0175">Coiled coil</keyword>
<feature type="region of interest" description="Disordered" evidence="4">
    <location>
        <begin position="576"/>
        <end position="595"/>
    </location>
</feature>
<evidence type="ECO:0000256" key="2">
    <source>
        <dbReference type="ARBA" id="ARBA00023054"/>
    </source>
</evidence>
<reference evidence="5 6" key="1">
    <citation type="submission" date="2016-08" db="EMBL/GenBank/DDBJ databases">
        <title>A Parts List for Fungal Cellulosomes Revealed by Comparative Genomics.</title>
        <authorList>
            <consortium name="DOE Joint Genome Institute"/>
            <person name="Haitjema C.H."/>
            <person name="Gilmore S.P."/>
            <person name="Henske J.K."/>
            <person name="Solomon K.V."/>
            <person name="De Groot R."/>
            <person name="Kuo A."/>
            <person name="Mondo S.J."/>
            <person name="Salamov A.A."/>
            <person name="Labutti K."/>
            <person name="Zhao Z."/>
            <person name="Chiniquy J."/>
            <person name="Barry K."/>
            <person name="Brewer H.M."/>
            <person name="Purvine S.O."/>
            <person name="Wright A.T."/>
            <person name="Boxma B."/>
            <person name="Van Alen T."/>
            <person name="Hackstein J.H."/>
            <person name="Baker S.E."/>
            <person name="Grigoriev I.V."/>
            <person name="O'Malley M.A."/>
        </authorList>
    </citation>
    <scope>NUCLEOTIDE SEQUENCE [LARGE SCALE GENOMIC DNA]</scope>
    <source>
        <strain evidence="5 6">G1</strain>
    </source>
</reference>
<protein>
    <recommendedName>
        <fullName evidence="7">Afadin and alpha-actinin-binding-domain-containing protein</fullName>
    </recommendedName>
</protein>
<accession>A0A1Y2FEI2</accession>
<evidence type="ECO:0008006" key="7">
    <source>
        <dbReference type="Google" id="ProtNLM"/>
    </source>
</evidence>
<name>A0A1Y2FEI2_9FUNG</name>
<dbReference type="AlphaFoldDB" id="A0A1Y2FEI2"/>
<dbReference type="InterPro" id="IPR021622">
    <property type="entry name" value="Afadin/alpha-actinin-bd"/>
</dbReference>
<feature type="region of interest" description="Disordered" evidence="4">
    <location>
        <begin position="424"/>
        <end position="450"/>
    </location>
</feature>
<evidence type="ECO:0000313" key="5">
    <source>
        <dbReference type="EMBL" id="ORY81716.1"/>
    </source>
</evidence>
<dbReference type="Pfam" id="PF11559">
    <property type="entry name" value="ADIP"/>
    <property type="match status" value="1"/>
</dbReference>
<dbReference type="Proteomes" id="UP000193920">
    <property type="component" value="Unassembled WGS sequence"/>
</dbReference>
<sequence>MISSNVPSPLKIKGLHDLISQDKDNHLKIDLNTKDGLKYLNQQLSMQGFPSHLNLNGLKEEDATHIIECIFALIQQRQKDNDYKQEMMSELRQLALDNDTLNSNLDKLKQKYDRSQHELKTLNNKIIELTHSNKEMTRDNKILKEKNKYIQNSLQSLKTQYAHEIRKKEIELQKLKEKLQKRFNECLSSTGIKYHVSNPLSKITMSNNKKSSNEDMFSILISNYENSEKELHNENCLLRQTLYDIFKEIELILGVEENEKEFDPNNVEEVTNLLDQNEFINPEDAQFKLPLSISREYLGQRINDLLEKFKEYIFSVQEETSTQEKVSNCNDEIEIDSKNKESNMQVDEDNDNFKPSNIIKDQEKDIVHEELKQEYLKIEKQKELLEIERKKFAEAAVKLGKERALLTKERESLENEILKLKEEKNKQNEKHNDVLKSQIKHSEISSNSYSDNKSEILKTSINNLEIGSNSNCNSNINNDNGVSQIPVNHLEMNTRPYSTDNNTDTSSSTIHRPEINSFSYSVNSNLSTPIPTKFSPNLNKHSYFDSSFNSTSLNVLNPSSSLSTNSTSNVPVILKSSKSSQPVKNDNSHGEFSVKNKEKDDINTILNKALERININRNKQSLLSLSEAYNLRNNSRLK</sequence>
<feature type="compositionally biased region" description="Basic and acidic residues" evidence="4">
    <location>
        <begin position="424"/>
        <end position="434"/>
    </location>
</feature>
<dbReference type="PANTHER" id="PTHR47057:SF1">
    <property type="entry name" value="AFADIN_ALPHA-ACTININ-BINDING PROTEIN"/>
    <property type="match status" value="1"/>
</dbReference>
<dbReference type="EMBL" id="MCOG01000010">
    <property type="protein sequence ID" value="ORY81716.1"/>
    <property type="molecule type" value="Genomic_DNA"/>
</dbReference>
<proteinExistence type="inferred from homology"/>
<gene>
    <name evidence="5" type="ORF">LY90DRAFT_4353</name>
</gene>
<feature type="compositionally biased region" description="Basic and acidic residues" evidence="4">
    <location>
        <begin position="586"/>
        <end position="595"/>
    </location>
</feature>
<evidence type="ECO:0000256" key="1">
    <source>
        <dbReference type="ARBA" id="ARBA00009291"/>
    </source>
</evidence>
<evidence type="ECO:0000256" key="4">
    <source>
        <dbReference type="SAM" id="MobiDB-lite"/>
    </source>
</evidence>
<feature type="compositionally biased region" description="Polar residues" evidence="4">
    <location>
        <begin position="576"/>
        <end position="585"/>
    </location>
</feature>
<evidence type="ECO:0000313" key="6">
    <source>
        <dbReference type="Proteomes" id="UP000193920"/>
    </source>
</evidence>
<keyword evidence="6" id="KW-1185">Reference proteome</keyword>
<feature type="coiled-coil region" evidence="3">
    <location>
        <begin position="84"/>
        <end position="185"/>
    </location>
</feature>
<dbReference type="OrthoDB" id="312015at2759"/>
<organism evidence="5 6">
    <name type="scientific">Neocallimastix californiae</name>
    <dbReference type="NCBI Taxonomy" id="1754190"/>
    <lineage>
        <taxon>Eukaryota</taxon>
        <taxon>Fungi</taxon>
        <taxon>Fungi incertae sedis</taxon>
        <taxon>Chytridiomycota</taxon>
        <taxon>Chytridiomycota incertae sedis</taxon>
        <taxon>Neocallimastigomycetes</taxon>
        <taxon>Neocallimastigales</taxon>
        <taxon>Neocallimastigaceae</taxon>
        <taxon>Neocallimastix</taxon>
    </lineage>
</organism>